<keyword evidence="4" id="KW-1185">Reference proteome</keyword>
<accession>A0A4R6V7H8</accession>
<name>A0A4R6V7H8_9PAST</name>
<dbReference type="InterPro" id="IPR029058">
    <property type="entry name" value="AB_hydrolase_fold"/>
</dbReference>
<dbReference type="PANTHER" id="PTHR46118:SF4">
    <property type="entry name" value="PROTEIN ABHD11"/>
    <property type="match status" value="1"/>
</dbReference>
<dbReference type="InterPro" id="IPR000073">
    <property type="entry name" value="AB_hydrolase_1"/>
</dbReference>
<dbReference type="AlphaFoldDB" id="A0A4R6V7H8"/>
<feature type="domain" description="AB hydrolase-1" evidence="2">
    <location>
        <begin position="21"/>
        <end position="247"/>
    </location>
</feature>
<sequence>MHAPNLLSYQFHQLKQKTTAPVLVFLHGLFGDMNNLGVIARHFARDYSILRVDLRNHGHSFHSEDMDYHLMNGDLLNLFEHLNLERLILIGHSMGGKTAMSFAAAYPQLLEKLVVIDIAPVIYDNHGHDGVFEGLFAVRQARPEDRRQADELLAQYIDEQSIRLFMLKSFDPQMPECFRFNLSALHRNYPRLMGWHECRFNKPTLFIKGGLSDYIQPAHTDAVLTQFPQASAFTVNGAGHWIHAQKPEIVARVTRRFLEQP</sequence>
<dbReference type="Gene3D" id="3.40.50.1820">
    <property type="entry name" value="alpha/beta hydrolase"/>
    <property type="match status" value="1"/>
</dbReference>
<dbReference type="Pfam" id="PF00561">
    <property type="entry name" value="Abhydrolase_1"/>
    <property type="match status" value="1"/>
</dbReference>
<evidence type="ECO:0000313" key="4">
    <source>
        <dbReference type="Proteomes" id="UP000295657"/>
    </source>
</evidence>
<dbReference type="Proteomes" id="UP000295657">
    <property type="component" value="Unassembled WGS sequence"/>
</dbReference>
<dbReference type="PANTHER" id="PTHR46118">
    <property type="entry name" value="PROTEIN ABHD11"/>
    <property type="match status" value="1"/>
</dbReference>
<evidence type="ECO:0000256" key="1">
    <source>
        <dbReference type="ARBA" id="ARBA00022801"/>
    </source>
</evidence>
<dbReference type="OrthoDB" id="9808398at2"/>
<dbReference type="GO" id="GO:0016787">
    <property type="term" value="F:hydrolase activity"/>
    <property type="evidence" value="ECO:0007669"/>
    <property type="project" value="UniProtKB-KW"/>
</dbReference>
<gene>
    <name evidence="3" type="ORF">EDC45_1628</name>
</gene>
<dbReference type="EMBL" id="SNYQ01000007">
    <property type="protein sequence ID" value="TDQ56961.1"/>
    <property type="molecule type" value="Genomic_DNA"/>
</dbReference>
<comment type="caution">
    <text evidence="3">The sequence shown here is derived from an EMBL/GenBank/DDBJ whole genome shotgun (WGS) entry which is preliminary data.</text>
</comment>
<keyword evidence="1" id="KW-0378">Hydrolase</keyword>
<dbReference type="SUPFAM" id="SSF53474">
    <property type="entry name" value="alpha/beta-Hydrolases"/>
    <property type="match status" value="1"/>
</dbReference>
<dbReference type="PRINTS" id="PR00111">
    <property type="entry name" value="ABHYDROLASE"/>
</dbReference>
<organism evidence="3 4">
    <name type="scientific">Mesocricetibacter intestinalis</name>
    <dbReference type="NCBI Taxonomy" id="1521930"/>
    <lineage>
        <taxon>Bacteria</taxon>
        <taxon>Pseudomonadati</taxon>
        <taxon>Pseudomonadota</taxon>
        <taxon>Gammaproteobacteria</taxon>
        <taxon>Pasteurellales</taxon>
        <taxon>Pasteurellaceae</taxon>
        <taxon>Mesocricetibacter</taxon>
    </lineage>
</organism>
<protein>
    <submittedName>
        <fullName evidence="3">Esterase</fullName>
    </submittedName>
</protein>
<evidence type="ECO:0000313" key="3">
    <source>
        <dbReference type="EMBL" id="TDQ56961.1"/>
    </source>
</evidence>
<proteinExistence type="predicted"/>
<reference evidence="3 4" key="1">
    <citation type="submission" date="2019-03" db="EMBL/GenBank/DDBJ databases">
        <title>Genomic Encyclopedia of Type Strains, Phase IV (KMG-IV): sequencing the most valuable type-strain genomes for metagenomic binning, comparative biology and taxonomic classification.</title>
        <authorList>
            <person name="Goeker M."/>
        </authorList>
    </citation>
    <scope>NUCLEOTIDE SEQUENCE [LARGE SCALE GENOMIC DNA]</scope>
    <source>
        <strain evidence="3 4">DSM 28403</strain>
    </source>
</reference>
<dbReference type="RefSeq" id="WP_133545272.1">
    <property type="nucleotide sequence ID" value="NZ_SNYQ01000007.1"/>
</dbReference>
<evidence type="ECO:0000259" key="2">
    <source>
        <dbReference type="Pfam" id="PF00561"/>
    </source>
</evidence>